<dbReference type="AlphaFoldDB" id="A0A7X3CQG7"/>
<dbReference type="EMBL" id="WNZW01000010">
    <property type="protein sequence ID" value="MUG47202.1"/>
    <property type="molecule type" value="Genomic_DNA"/>
</dbReference>
<keyword evidence="2" id="KW-0812">Transmembrane</keyword>
<feature type="coiled-coil region" evidence="1">
    <location>
        <begin position="90"/>
        <end position="117"/>
    </location>
</feature>
<evidence type="ECO:0000256" key="1">
    <source>
        <dbReference type="SAM" id="Coils"/>
    </source>
</evidence>
<dbReference type="InterPro" id="IPR019277">
    <property type="entry name" value="DUF2304"/>
</dbReference>
<feature type="transmembrane region" description="Helical" evidence="2">
    <location>
        <begin position="34"/>
        <end position="64"/>
    </location>
</feature>
<feature type="transmembrane region" description="Helical" evidence="2">
    <location>
        <begin position="6"/>
        <end position="22"/>
    </location>
</feature>
<dbReference type="OrthoDB" id="2648458at2"/>
<accession>A0A7X3CQG7</accession>
<feature type="transmembrane region" description="Helical" evidence="2">
    <location>
        <begin position="70"/>
        <end position="90"/>
    </location>
</feature>
<gene>
    <name evidence="3" type="ORF">GNP95_19740</name>
</gene>
<dbReference type="Proteomes" id="UP000447876">
    <property type="component" value="Unassembled WGS sequence"/>
</dbReference>
<reference evidence="3 4" key="1">
    <citation type="submission" date="2019-11" db="EMBL/GenBank/DDBJ databases">
        <title>Draft genome sequences of five Paenibacillus species of dairy origin.</title>
        <authorList>
            <person name="Olajide A.M."/>
            <person name="Chen S."/>
            <person name="Lapointe G."/>
        </authorList>
    </citation>
    <scope>NUCLEOTIDE SEQUENCE [LARGE SCALE GENOMIC DNA]</scope>
    <source>
        <strain evidence="3 4">12CR55</strain>
    </source>
</reference>
<organism evidence="3 4">
    <name type="scientific">Paenibacillus woosongensis</name>
    <dbReference type="NCBI Taxonomy" id="307580"/>
    <lineage>
        <taxon>Bacteria</taxon>
        <taxon>Bacillati</taxon>
        <taxon>Bacillota</taxon>
        <taxon>Bacilli</taxon>
        <taxon>Bacillales</taxon>
        <taxon>Paenibacillaceae</taxon>
        <taxon>Paenibacillus</taxon>
    </lineage>
</organism>
<evidence type="ECO:0000313" key="4">
    <source>
        <dbReference type="Proteomes" id="UP000447876"/>
    </source>
</evidence>
<proteinExistence type="predicted"/>
<dbReference type="RefSeq" id="WP_155612578.1">
    <property type="nucleotide sequence ID" value="NZ_WNZW01000010.1"/>
</dbReference>
<keyword evidence="1" id="KW-0175">Coiled coil</keyword>
<dbReference type="Pfam" id="PF10066">
    <property type="entry name" value="DUF2304"/>
    <property type="match status" value="1"/>
</dbReference>
<keyword evidence="2" id="KW-1133">Transmembrane helix</keyword>
<comment type="caution">
    <text evidence="3">The sequence shown here is derived from an EMBL/GenBank/DDBJ whole genome shotgun (WGS) entry which is preliminary data.</text>
</comment>
<keyword evidence="2" id="KW-0472">Membrane</keyword>
<name>A0A7X3CQG7_9BACL</name>
<sequence length="123" mass="14126">MISFKLQVILVCLCIFFIFLFIRRVQIYKLELKYALIWMFTIIASLILAVFPSILNFISMLLYIKEPVNALFLVGIVFILIIIYSLTSALSKASNNIKDLSQELGLVKEELESLKKTLDTKSD</sequence>
<protein>
    <submittedName>
        <fullName evidence="3">DUF2304 family protein</fullName>
    </submittedName>
</protein>
<evidence type="ECO:0000313" key="3">
    <source>
        <dbReference type="EMBL" id="MUG47202.1"/>
    </source>
</evidence>
<evidence type="ECO:0000256" key="2">
    <source>
        <dbReference type="SAM" id="Phobius"/>
    </source>
</evidence>